<feature type="coiled-coil region" evidence="1">
    <location>
        <begin position="103"/>
        <end position="140"/>
    </location>
</feature>
<accession>A0A8H4AF44</accession>
<dbReference type="EMBL" id="WTPW01000691">
    <property type="protein sequence ID" value="KAF0488233.1"/>
    <property type="molecule type" value="Genomic_DNA"/>
</dbReference>
<organism evidence="3 4">
    <name type="scientific">Gigaspora margarita</name>
    <dbReference type="NCBI Taxonomy" id="4874"/>
    <lineage>
        <taxon>Eukaryota</taxon>
        <taxon>Fungi</taxon>
        <taxon>Fungi incertae sedis</taxon>
        <taxon>Mucoromycota</taxon>
        <taxon>Glomeromycotina</taxon>
        <taxon>Glomeromycetes</taxon>
        <taxon>Diversisporales</taxon>
        <taxon>Gigasporaceae</taxon>
        <taxon>Gigaspora</taxon>
    </lineage>
</organism>
<feature type="region of interest" description="Disordered" evidence="2">
    <location>
        <begin position="38"/>
        <end position="78"/>
    </location>
</feature>
<evidence type="ECO:0000256" key="2">
    <source>
        <dbReference type="SAM" id="MobiDB-lite"/>
    </source>
</evidence>
<evidence type="ECO:0000256" key="1">
    <source>
        <dbReference type="SAM" id="Coils"/>
    </source>
</evidence>
<comment type="caution">
    <text evidence="3">The sequence shown here is derived from an EMBL/GenBank/DDBJ whole genome shotgun (WGS) entry which is preliminary data.</text>
</comment>
<name>A0A8H4AF44_GIGMA</name>
<reference evidence="3 4" key="1">
    <citation type="journal article" date="2019" name="Environ. Microbiol.">
        <title>At the nexus of three kingdoms: the genome of the mycorrhizal fungus Gigaspora margarita provides insights into plant, endobacterial and fungal interactions.</title>
        <authorList>
            <person name="Venice F."/>
            <person name="Ghignone S."/>
            <person name="Salvioli di Fossalunga A."/>
            <person name="Amselem J."/>
            <person name="Novero M."/>
            <person name="Xianan X."/>
            <person name="Sedzielewska Toro K."/>
            <person name="Morin E."/>
            <person name="Lipzen A."/>
            <person name="Grigoriev I.V."/>
            <person name="Henrissat B."/>
            <person name="Martin F.M."/>
            <person name="Bonfante P."/>
        </authorList>
    </citation>
    <scope>NUCLEOTIDE SEQUENCE [LARGE SCALE GENOMIC DNA]</scope>
    <source>
        <strain evidence="3 4">BEG34</strain>
    </source>
</reference>
<sequence>MLRLNHRYTKKITSSPCSYSYENLLVFDTFHEEPLSYTESNYSTSNSDSRTSSSENDSFISSTTSSRTSDSSNDSNSYLSLNDLMNRPFINTHKSLLDLDKYVLKVENDLKKQSESMKQLDKQYEKLKQLEKQNEVLKCK</sequence>
<dbReference type="OrthoDB" id="2493028at2759"/>
<dbReference type="AlphaFoldDB" id="A0A8H4AF44"/>
<evidence type="ECO:0000313" key="3">
    <source>
        <dbReference type="EMBL" id="KAF0488233.1"/>
    </source>
</evidence>
<evidence type="ECO:0000313" key="4">
    <source>
        <dbReference type="Proteomes" id="UP000439903"/>
    </source>
</evidence>
<protein>
    <submittedName>
        <fullName evidence="3">Uncharacterized protein</fullName>
    </submittedName>
</protein>
<dbReference type="Proteomes" id="UP000439903">
    <property type="component" value="Unassembled WGS sequence"/>
</dbReference>
<keyword evidence="1" id="KW-0175">Coiled coil</keyword>
<keyword evidence="4" id="KW-1185">Reference proteome</keyword>
<gene>
    <name evidence="3" type="ORF">F8M41_022392</name>
</gene>
<proteinExistence type="predicted"/>